<evidence type="ECO:0000313" key="3">
    <source>
        <dbReference type="Proteomes" id="UP001597541"/>
    </source>
</evidence>
<keyword evidence="3" id="KW-1185">Reference proteome</keyword>
<evidence type="ECO:0000256" key="1">
    <source>
        <dbReference type="HAMAP-Rule" id="MF_01851"/>
    </source>
</evidence>
<dbReference type="PIRSF" id="PIRSF021332">
    <property type="entry name" value="DUF1054"/>
    <property type="match status" value="1"/>
</dbReference>
<dbReference type="EMBL" id="JBHUME010000007">
    <property type="protein sequence ID" value="MFD2612866.1"/>
    <property type="molecule type" value="Genomic_DNA"/>
</dbReference>
<dbReference type="Pfam" id="PF06335">
    <property type="entry name" value="DUF1054"/>
    <property type="match status" value="1"/>
</dbReference>
<comment type="caution">
    <text evidence="2">The sequence shown here is derived from an EMBL/GenBank/DDBJ whole genome shotgun (WGS) entry which is preliminary data.</text>
</comment>
<dbReference type="Gene3D" id="3.30.930.20">
    <property type="entry name" value="Protein of unknown function DUF1054"/>
    <property type="match status" value="1"/>
</dbReference>
<protein>
    <recommendedName>
        <fullName evidence="1">UPF0637 protein ACFSUF_10585</fullName>
    </recommendedName>
</protein>
<gene>
    <name evidence="2" type="ORF">ACFSUF_10585</name>
</gene>
<accession>A0ABW5PBZ4</accession>
<organism evidence="2 3">
    <name type="scientific">Paenibacillus gansuensis</name>
    <dbReference type="NCBI Taxonomy" id="306542"/>
    <lineage>
        <taxon>Bacteria</taxon>
        <taxon>Bacillati</taxon>
        <taxon>Bacillota</taxon>
        <taxon>Bacilli</taxon>
        <taxon>Bacillales</taxon>
        <taxon>Paenibacillaceae</taxon>
        <taxon>Paenibacillus</taxon>
    </lineage>
</organism>
<dbReference type="Proteomes" id="UP001597541">
    <property type="component" value="Unassembled WGS sequence"/>
</dbReference>
<dbReference type="SUPFAM" id="SSF142913">
    <property type="entry name" value="YktB/PF0168-like"/>
    <property type="match status" value="1"/>
</dbReference>
<sequence length="216" mass="25177">MTNIATEPVFSGFTQHDFDTFTVEGLEPRMEAIRSRIQPKFRAIGHALTEDMSMLAGQEMFLHIAQHLRRKTNAPVDTWMAFAPNKRGYKMHPHFQIGLFDDHLFMWLAYIYELPEKQAIADRFLASVPLLRETIPQEYEVSFDHMRKDAVKFADLGKEELKTALERFRNIKKTELLIGRRFAANDPILRDGTEFLEAAKETFETLMPLYHLSLSR</sequence>
<comment type="similarity">
    <text evidence="1">Belongs to the UPF0637 family.</text>
</comment>
<dbReference type="HAMAP" id="MF_01851">
    <property type="entry name" value="UPF0637"/>
    <property type="match status" value="1"/>
</dbReference>
<proteinExistence type="inferred from homology"/>
<dbReference type="InterPro" id="IPR009403">
    <property type="entry name" value="UPF0637"/>
</dbReference>
<reference evidence="3" key="1">
    <citation type="journal article" date="2019" name="Int. J. Syst. Evol. Microbiol.">
        <title>The Global Catalogue of Microorganisms (GCM) 10K type strain sequencing project: providing services to taxonomists for standard genome sequencing and annotation.</title>
        <authorList>
            <consortium name="The Broad Institute Genomics Platform"/>
            <consortium name="The Broad Institute Genome Sequencing Center for Infectious Disease"/>
            <person name="Wu L."/>
            <person name="Ma J."/>
        </authorList>
    </citation>
    <scope>NUCLEOTIDE SEQUENCE [LARGE SCALE GENOMIC DNA]</scope>
    <source>
        <strain evidence="3">KCTC 3950</strain>
    </source>
</reference>
<dbReference type="InterPro" id="IPR053707">
    <property type="entry name" value="UPF0637_domain_sf"/>
</dbReference>
<name>A0ABW5PBZ4_9BACL</name>
<dbReference type="RefSeq" id="WP_377602696.1">
    <property type="nucleotide sequence ID" value="NZ_JBHUME010000007.1"/>
</dbReference>
<evidence type="ECO:0000313" key="2">
    <source>
        <dbReference type="EMBL" id="MFD2612866.1"/>
    </source>
</evidence>